<evidence type="ECO:0000313" key="2">
    <source>
        <dbReference type="EMBL" id="MPN43752.1"/>
    </source>
</evidence>
<reference evidence="2" key="1">
    <citation type="submission" date="2019-08" db="EMBL/GenBank/DDBJ databases">
        <authorList>
            <person name="Kucharzyk K."/>
            <person name="Murdoch R.W."/>
            <person name="Higgins S."/>
            <person name="Loffler F."/>
        </authorList>
    </citation>
    <scope>NUCLEOTIDE SEQUENCE</scope>
</reference>
<protein>
    <recommendedName>
        <fullName evidence="1">DUF4830 domain-containing protein</fullName>
    </recommendedName>
</protein>
<organism evidence="2">
    <name type="scientific">bioreactor metagenome</name>
    <dbReference type="NCBI Taxonomy" id="1076179"/>
    <lineage>
        <taxon>unclassified sequences</taxon>
        <taxon>metagenomes</taxon>
        <taxon>ecological metagenomes</taxon>
    </lineage>
</organism>
<feature type="domain" description="DUF4830" evidence="1">
    <location>
        <begin position="30"/>
        <end position="112"/>
    </location>
</feature>
<dbReference type="AlphaFoldDB" id="A0A645HZ39"/>
<sequence>MAFAKANGAVQTSVNAVSNKADTNSQRVDFFSQFGWNVANEPCEIVEVLIPDEFNAVYEKYNAIQKEAGFDLSKYKGKRVKRYTYTVTNYEGYPDEVIANLLVYNKKAIGGDICSVRLDGFMHSFIKK</sequence>
<comment type="caution">
    <text evidence="2">The sequence shown here is derived from an EMBL/GenBank/DDBJ whole genome shotgun (WGS) entry which is preliminary data.</text>
</comment>
<proteinExistence type="predicted"/>
<name>A0A645HZ39_9ZZZZ</name>
<evidence type="ECO:0000259" key="1">
    <source>
        <dbReference type="Pfam" id="PF16112"/>
    </source>
</evidence>
<accession>A0A645HZ39</accession>
<dbReference type="EMBL" id="VSSQ01102347">
    <property type="protein sequence ID" value="MPN43752.1"/>
    <property type="molecule type" value="Genomic_DNA"/>
</dbReference>
<gene>
    <name evidence="2" type="ORF">SDC9_191312</name>
</gene>
<dbReference type="Pfam" id="PF16112">
    <property type="entry name" value="DUF4830"/>
    <property type="match status" value="1"/>
</dbReference>
<dbReference type="InterPro" id="IPR032257">
    <property type="entry name" value="DUF4830"/>
</dbReference>